<dbReference type="EMBL" id="GBXM01034744">
    <property type="protein sequence ID" value="JAH73833.1"/>
    <property type="molecule type" value="Transcribed_RNA"/>
</dbReference>
<accession>A0A0E9V9F4</accession>
<reference evidence="1" key="2">
    <citation type="journal article" date="2015" name="Fish Shellfish Immunol.">
        <title>Early steps in the European eel (Anguilla anguilla)-Vibrio vulnificus interaction in the gills: Role of the RtxA13 toxin.</title>
        <authorList>
            <person name="Callol A."/>
            <person name="Pajuelo D."/>
            <person name="Ebbesson L."/>
            <person name="Teles M."/>
            <person name="MacKenzie S."/>
            <person name="Amaro C."/>
        </authorList>
    </citation>
    <scope>NUCLEOTIDE SEQUENCE</scope>
</reference>
<evidence type="ECO:0000313" key="1">
    <source>
        <dbReference type="EMBL" id="JAH73833.1"/>
    </source>
</evidence>
<reference evidence="1" key="1">
    <citation type="submission" date="2014-11" db="EMBL/GenBank/DDBJ databases">
        <authorList>
            <person name="Amaro Gonzalez C."/>
        </authorList>
    </citation>
    <scope>NUCLEOTIDE SEQUENCE</scope>
</reference>
<dbReference type="AlphaFoldDB" id="A0A0E9V9F4"/>
<proteinExistence type="predicted"/>
<organism evidence="1">
    <name type="scientific">Anguilla anguilla</name>
    <name type="common">European freshwater eel</name>
    <name type="synonym">Muraena anguilla</name>
    <dbReference type="NCBI Taxonomy" id="7936"/>
    <lineage>
        <taxon>Eukaryota</taxon>
        <taxon>Metazoa</taxon>
        <taxon>Chordata</taxon>
        <taxon>Craniata</taxon>
        <taxon>Vertebrata</taxon>
        <taxon>Euteleostomi</taxon>
        <taxon>Actinopterygii</taxon>
        <taxon>Neopterygii</taxon>
        <taxon>Teleostei</taxon>
        <taxon>Anguilliformes</taxon>
        <taxon>Anguillidae</taxon>
        <taxon>Anguilla</taxon>
    </lineage>
</organism>
<sequence length="42" mass="4716">MYCPTSHSQHWQGRGLILGLMHTSEQCFSNHGLGSKMGRRSV</sequence>
<name>A0A0E9V9F4_ANGAN</name>
<protein>
    <submittedName>
        <fullName evidence="1">Uncharacterized protein</fullName>
    </submittedName>
</protein>